<feature type="compositionally biased region" description="Basic and acidic residues" evidence="1">
    <location>
        <begin position="115"/>
        <end position="125"/>
    </location>
</feature>
<keyword evidence="4" id="KW-1185">Reference proteome</keyword>
<keyword evidence="2" id="KW-0812">Transmembrane</keyword>
<evidence type="ECO:0000313" key="4">
    <source>
        <dbReference type="Proteomes" id="UP001177160"/>
    </source>
</evidence>
<protein>
    <recommendedName>
        <fullName evidence="5">2TM domain-containing protein</fullName>
    </recommendedName>
</protein>
<keyword evidence="2" id="KW-1133">Transmembrane helix</keyword>
<feature type="region of interest" description="Disordered" evidence="1">
    <location>
        <begin position="103"/>
        <end position="125"/>
    </location>
</feature>
<dbReference type="EMBL" id="JAOVQM010000011">
    <property type="protein sequence ID" value="MCV2232848.1"/>
    <property type="molecule type" value="Genomic_DNA"/>
</dbReference>
<evidence type="ECO:0000256" key="2">
    <source>
        <dbReference type="SAM" id="Phobius"/>
    </source>
</evidence>
<feature type="transmembrane region" description="Helical" evidence="2">
    <location>
        <begin position="9"/>
        <end position="36"/>
    </location>
</feature>
<proteinExistence type="predicted"/>
<reference evidence="3" key="1">
    <citation type="submission" date="2022-09" db="EMBL/GenBank/DDBJ databases">
        <title>Novel Mycoplasma species identified in domestic and wild animals.</title>
        <authorList>
            <person name="Volokhov D.V."/>
            <person name="Furtak V.A."/>
            <person name="Zagorodnyaya T.A."/>
        </authorList>
    </citation>
    <scope>NUCLEOTIDE SEQUENCE</scope>
    <source>
        <strain evidence="3">Oakley</strain>
    </source>
</reference>
<keyword evidence="2" id="KW-0472">Membrane</keyword>
<name>A0ABT2YBU1_9MOLU</name>
<dbReference type="Proteomes" id="UP001177160">
    <property type="component" value="Unassembled WGS sequence"/>
</dbReference>
<feature type="transmembrane region" description="Helical" evidence="2">
    <location>
        <begin position="42"/>
        <end position="60"/>
    </location>
</feature>
<evidence type="ECO:0000313" key="3">
    <source>
        <dbReference type="EMBL" id="MCV2232848.1"/>
    </source>
</evidence>
<comment type="caution">
    <text evidence="3">The sequence shown here is derived from an EMBL/GenBank/DDBJ whole genome shotgun (WGS) entry which is preliminary data.</text>
</comment>
<dbReference type="RefSeq" id="WP_263609037.1">
    <property type="nucleotide sequence ID" value="NZ_JAOVQM010000011.1"/>
</dbReference>
<sequence length="125" mass="14778">MNKRRYPKILFIIGFIANIIFHFFWLFMPSMIFLIIGIFSRPFTYLGLGLFGLDFVLSFIEQYRIRRSFLETSDHPDFQAFQQALSNEGNWLKNLHDLMNQSVQSDETGTEDENESKPEVEKETI</sequence>
<gene>
    <name evidence="3" type="ORF">N7548_08450</name>
</gene>
<organism evidence="3 4">
    <name type="scientific">Paracholeplasma manati</name>
    <dbReference type="NCBI Taxonomy" id="591373"/>
    <lineage>
        <taxon>Bacteria</taxon>
        <taxon>Bacillati</taxon>
        <taxon>Mycoplasmatota</taxon>
        <taxon>Mollicutes</taxon>
        <taxon>Acholeplasmatales</taxon>
        <taxon>Acholeplasmataceae</taxon>
        <taxon>Paracholeplasma</taxon>
    </lineage>
</organism>
<evidence type="ECO:0008006" key="5">
    <source>
        <dbReference type="Google" id="ProtNLM"/>
    </source>
</evidence>
<accession>A0ABT2YBU1</accession>
<evidence type="ECO:0000256" key="1">
    <source>
        <dbReference type="SAM" id="MobiDB-lite"/>
    </source>
</evidence>